<organism evidence="1 2">
    <name type="scientific">Candidatus Scalindua japonica</name>
    <dbReference type="NCBI Taxonomy" id="1284222"/>
    <lineage>
        <taxon>Bacteria</taxon>
        <taxon>Pseudomonadati</taxon>
        <taxon>Planctomycetota</taxon>
        <taxon>Candidatus Brocadiia</taxon>
        <taxon>Candidatus Brocadiales</taxon>
        <taxon>Candidatus Scalinduaceae</taxon>
        <taxon>Candidatus Scalindua</taxon>
    </lineage>
</organism>
<evidence type="ECO:0000313" key="2">
    <source>
        <dbReference type="Proteomes" id="UP000218542"/>
    </source>
</evidence>
<dbReference type="Proteomes" id="UP000218542">
    <property type="component" value="Unassembled WGS sequence"/>
</dbReference>
<accession>A0A286TW78</accession>
<keyword evidence="1" id="KW-0808">Transferase</keyword>
<gene>
    <name evidence="1" type="ORF">SCALIN_C05_0228</name>
</gene>
<keyword evidence="1" id="KW-0418">Kinase</keyword>
<protein>
    <submittedName>
        <fullName evidence="1">Unusual protein kinase</fullName>
    </submittedName>
</protein>
<dbReference type="AlphaFoldDB" id="A0A286TW78"/>
<comment type="caution">
    <text evidence="1">The sequence shown here is derived from an EMBL/GenBank/DDBJ whole genome shotgun (WGS) entry which is preliminary data.</text>
</comment>
<dbReference type="OrthoDB" id="262740at2"/>
<reference evidence="2" key="1">
    <citation type="journal article" date="2017" name="Environ. Microbiol. Rep.">
        <title>Genetic Diversity of Marine Anaerobic Ammonium-Oxidizing Bacteria as Revealed by Genomic and Proteomic Analyses of 'Candidatus Scalindua japonica'.</title>
        <authorList>
            <person name="Oshiki M."/>
            <person name="Mizuto K."/>
            <person name="Kimura Z."/>
            <person name="Kindaichi T."/>
            <person name="Satoh H."/>
            <person name="Okabe S."/>
        </authorList>
    </citation>
    <scope>NUCLEOTIDE SEQUENCE [LARGE SCALE GENOMIC DNA]</scope>
    <source>
        <strain evidence="2">husup-a2</strain>
    </source>
</reference>
<dbReference type="RefSeq" id="WP_096893426.1">
    <property type="nucleotide sequence ID" value="NZ_BAOS01000005.1"/>
</dbReference>
<dbReference type="GO" id="GO:0016301">
    <property type="term" value="F:kinase activity"/>
    <property type="evidence" value="ECO:0007669"/>
    <property type="project" value="UniProtKB-KW"/>
</dbReference>
<proteinExistence type="predicted"/>
<evidence type="ECO:0000313" key="1">
    <source>
        <dbReference type="EMBL" id="GAX60143.1"/>
    </source>
</evidence>
<name>A0A286TW78_9BACT</name>
<dbReference type="EMBL" id="BAOS01000005">
    <property type="protein sequence ID" value="GAX60143.1"/>
    <property type="molecule type" value="Genomic_DNA"/>
</dbReference>
<sequence length="379" mass="40920">MLKGIQLSLMIGPIVPIPASKVVIDHLVNIEVTVRDEGSSVFQLSFSLDKKSPLQILFLLSSGQPLLFMRVIIIVVLSGKSDVIMDGVITHHELKPGSNGSPSTLTITGEDVSALMNQQDFSGFPFPATPAEGRVALMLAKYAVLGIVPLIVPSILIDVPLPTGRIPSQRGTDLAYIKALADRVGYVFYIDSGPKPGLNVAYWGPKIKVGVPQPSLNIDMDAHTNVESISFQFDNQKNKIPTVFIYNEITKVVIPIPIPPITPLNPPLGLIPPLPTSIADLQPVRDDLSKRSIPQAIMIGLASAAQWADAVTGSGELDVLRYGRVLKARKLVGIRGAGPAFNGLYYVTSITHKIKRGEYKQSFELSRNGIISTVPKVMP</sequence>
<keyword evidence="2" id="KW-1185">Reference proteome</keyword>